<dbReference type="PROSITE" id="PS50181">
    <property type="entry name" value="FBOX"/>
    <property type="match status" value="1"/>
</dbReference>
<proteinExistence type="predicted"/>
<dbReference type="Proteomes" id="UP001642501">
    <property type="component" value="Unassembled WGS sequence"/>
</dbReference>
<accession>A0ABP0DZI2</accession>
<dbReference type="EMBL" id="CAWUOM010000142">
    <property type="protein sequence ID" value="CAK7273729.1"/>
    <property type="molecule type" value="Genomic_DNA"/>
</dbReference>
<comment type="caution">
    <text evidence="3">The sequence shown here is derived from an EMBL/GenBank/DDBJ whole genome shotgun (WGS) entry which is preliminary data.</text>
</comment>
<evidence type="ECO:0000313" key="4">
    <source>
        <dbReference type="Proteomes" id="UP001642501"/>
    </source>
</evidence>
<feature type="region of interest" description="Disordered" evidence="1">
    <location>
        <begin position="83"/>
        <end position="103"/>
    </location>
</feature>
<sequence>MSTPPARPMAMDPLHITEFASDRYFTKFHQQQQRQKGQRTSASGSSLSSAVTAAAPLPVPTARTPFAAQPLSPFFLPLSETTKPTQETVDEREGFAPPESKQKKGRFRIGRLLHAKSQPVVPSAPSISSAIPAPSVKPVTAVADVLTTPARKPSSGFGAQFHNLPTELQVQIIASMPLADILQLRLSSKSMHAMVMANESPIVRHHLRHNVPAYAKRLFPPDYSHLNFGYLCGIWHRLHVAAKLSSFICQWVTKEIFLRTTEAQKLEFAPQNERMRRRLIPLLFTIFHFFEMYRARHLQYIIDHNGRGLRSTPYTLNPIEAEIMNMYDDRTLLQVHQVFPLVIASFCRRLRPPSYVGRFEKSIRGYLKDKPADDVHVAALCIGGLRQVERFWEIKGYNVRRNAVDVWYNSVTKELAESTTKPRRALMGLSRKMSSLSINADPSQSANSVRNSSLDRDSIDRGSMDDASWERCNNLIFNTSLADGMPMQLLPRDQLRLLLSDLPVLQQLWLVTAEALILERRIVEKQADIRRNAQVMLELIREDGFAEEDEWWYGRGAHDSLKASLDSIEEDLLEGALA</sequence>
<feature type="compositionally biased region" description="Low complexity" evidence="1">
    <location>
        <begin position="30"/>
        <end position="52"/>
    </location>
</feature>
<organism evidence="3 4">
    <name type="scientific">Sporothrix epigloea</name>
    <dbReference type="NCBI Taxonomy" id="1892477"/>
    <lineage>
        <taxon>Eukaryota</taxon>
        <taxon>Fungi</taxon>
        <taxon>Dikarya</taxon>
        <taxon>Ascomycota</taxon>
        <taxon>Pezizomycotina</taxon>
        <taxon>Sordariomycetes</taxon>
        <taxon>Sordariomycetidae</taxon>
        <taxon>Ophiostomatales</taxon>
        <taxon>Ophiostomataceae</taxon>
        <taxon>Sporothrix</taxon>
    </lineage>
</organism>
<protein>
    <recommendedName>
        <fullName evidence="2">F-box domain-containing protein</fullName>
    </recommendedName>
</protein>
<gene>
    <name evidence="3" type="ORF">SEPCBS57363_005800</name>
</gene>
<dbReference type="Pfam" id="PF00646">
    <property type="entry name" value="F-box"/>
    <property type="match status" value="1"/>
</dbReference>
<reference evidence="3 4" key="1">
    <citation type="submission" date="2024-01" db="EMBL/GenBank/DDBJ databases">
        <authorList>
            <person name="Allen C."/>
            <person name="Tagirdzhanova G."/>
        </authorList>
    </citation>
    <scope>NUCLEOTIDE SEQUENCE [LARGE SCALE GENOMIC DNA]</scope>
    <source>
        <strain evidence="3 4">CBS 573.63</strain>
    </source>
</reference>
<feature type="domain" description="F-box" evidence="2">
    <location>
        <begin position="158"/>
        <end position="206"/>
    </location>
</feature>
<dbReference type="InterPro" id="IPR036047">
    <property type="entry name" value="F-box-like_dom_sf"/>
</dbReference>
<feature type="compositionally biased region" description="Polar residues" evidence="1">
    <location>
        <begin position="437"/>
        <end position="452"/>
    </location>
</feature>
<name>A0ABP0DZI2_9PEZI</name>
<feature type="region of interest" description="Disordered" evidence="1">
    <location>
        <begin position="27"/>
        <end position="52"/>
    </location>
</feature>
<feature type="region of interest" description="Disordered" evidence="1">
    <location>
        <begin position="437"/>
        <end position="460"/>
    </location>
</feature>
<dbReference type="SUPFAM" id="SSF81383">
    <property type="entry name" value="F-box domain"/>
    <property type="match status" value="1"/>
</dbReference>
<evidence type="ECO:0000259" key="2">
    <source>
        <dbReference type="PROSITE" id="PS50181"/>
    </source>
</evidence>
<dbReference type="InterPro" id="IPR001810">
    <property type="entry name" value="F-box_dom"/>
</dbReference>
<keyword evidence="4" id="KW-1185">Reference proteome</keyword>
<evidence type="ECO:0000256" key="1">
    <source>
        <dbReference type="SAM" id="MobiDB-lite"/>
    </source>
</evidence>
<evidence type="ECO:0000313" key="3">
    <source>
        <dbReference type="EMBL" id="CAK7273729.1"/>
    </source>
</evidence>